<dbReference type="EMBL" id="VSSQ01000001">
    <property type="protein sequence ID" value="MPL55038.1"/>
    <property type="molecule type" value="Genomic_DNA"/>
</dbReference>
<gene>
    <name evidence="2" type="ORF">SDC9_00505</name>
</gene>
<dbReference type="AlphaFoldDB" id="A0A644SK47"/>
<dbReference type="Pfam" id="PF01963">
    <property type="entry name" value="TraB_PrgY_gumN"/>
    <property type="match status" value="1"/>
</dbReference>
<feature type="coiled-coil region" evidence="1">
    <location>
        <begin position="164"/>
        <end position="191"/>
    </location>
</feature>
<protein>
    <submittedName>
        <fullName evidence="2">Uncharacterized protein</fullName>
    </submittedName>
</protein>
<dbReference type="CDD" id="cd14789">
    <property type="entry name" value="Tiki"/>
    <property type="match status" value="1"/>
</dbReference>
<evidence type="ECO:0000313" key="2">
    <source>
        <dbReference type="EMBL" id="MPL55038.1"/>
    </source>
</evidence>
<name>A0A644SK47_9ZZZZ</name>
<sequence>MKFKKIIILFCLSFVNFIFSQQNTILWQISSPNSSYKSFILGTNHLVQYDSIKYKKILQNFFANTSTLITELDNIKQRKAIDSIMLNRPNNNLVDAIGKNYYENLKNDNILENPNYIDKYKLSELYLKLLKSYQIKKCNISSINSKSENPYNIEDFATTYFNKNKQEIIELENLKEQLSFIENIFKNYSNKDLIDSIKKYIDILNRQKSEKCSYINDFFNGKFTYDFTRNYGAGESDAKNRNLKWLDIITSNLNKKNIFIIVGIDHLDTKDGLLELLKAKGYTINPVELKINDNKDFGLNHVIKNNNMPSNLQNSNLNFKFDSFKNINRIYRDNFTGQLKFQNGFDRTIIYSNYIK</sequence>
<evidence type="ECO:0000256" key="1">
    <source>
        <dbReference type="SAM" id="Coils"/>
    </source>
</evidence>
<comment type="caution">
    <text evidence="2">The sequence shown here is derived from an EMBL/GenBank/DDBJ whole genome shotgun (WGS) entry which is preliminary data.</text>
</comment>
<organism evidence="2">
    <name type="scientific">bioreactor metagenome</name>
    <dbReference type="NCBI Taxonomy" id="1076179"/>
    <lineage>
        <taxon>unclassified sequences</taxon>
        <taxon>metagenomes</taxon>
        <taxon>ecological metagenomes</taxon>
    </lineage>
</organism>
<accession>A0A644SK47</accession>
<dbReference type="InterPro" id="IPR002816">
    <property type="entry name" value="TraB/PrgY/GumN_fam"/>
</dbReference>
<reference evidence="2" key="1">
    <citation type="submission" date="2019-08" db="EMBL/GenBank/DDBJ databases">
        <authorList>
            <person name="Kucharzyk K."/>
            <person name="Murdoch R.W."/>
            <person name="Higgins S."/>
            <person name="Loffler F."/>
        </authorList>
    </citation>
    <scope>NUCLEOTIDE SEQUENCE</scope>
</reference>
<keyword evidence="1" id="KW-0175">Coiled coil</keyword>
<proteinExistence type="predicted"/>